<dbReference type="Proteomes" id="UP001171111">
    <property type="component" value="Unassembled WGS sequence"/>
</dbReference>
<dbReference type="Pfam" id="PF18985">
    <property type="entry name" value="DUF5718"/>
    <property type="match status" value="1"/>
</dbReference>
<protein>
    <submittedName>
        <fullName evidence="1">DUF5718 family protein</fullName>
    </submittedName>
</protein>
<keyword evidence="2" id="KW-1185">Reference proteome</keyword>
<dbReference type="InterPro" id="IPR043776">
    <property type="entry name" value="DUF5718"/>
</dbReference>
<dbReference type="EMBL" id="JAULJQ010000002">
    <property type="protein sequence ID" value="MDO2408936.1"/>
    <property type="molecule type" value="Genomic_DNA"/>
</dbReference>
<dbReference type="RefSeq" id="WP_302243704.1">
    <property type="nucleotide sequence ID" value="NZ_JAULJQ010000002.1"/>
</dbReference>
<evidence type="ECO:0000313" key="2">
    <source>
        <dbReference type="Proteomes" id="UP001171111"/>
    </source>
</evidence>
<organism evidence="1 2">
    <name type="scientific">Campylobacter magnus</name>
    <dbReference type="NCBI Taxonomy" id="3026462"/>
    <lineage>
        <taxon>Bacteria</taxon>
        <taxon>Pseudomonadati</taxon>
        <taxon>Campylobacterota</taxon>
        <taxon>Epsilonproteobacteria</taxon>
        <taxon>Campylobacterales</taxon>
        <taxon>Campylobacteraceae</taxon>
        <taxon>Campylobacter</taxon>
    </lineage>
</organism>
<sequence>MFKNIPCFGIAGNFAQHLEQAGEASDFAGLVREGGAPKGIFPFYVPGNSSFLGRYPLDNERLKIPKNAKVQAEPEIALRLGLNYDEKGICALKPLSFMSFNDASVRGVKAAKISHKKNFSGASRGAGNEIAIDKFSSGGICDDFSLASFLRSGSEFLAYGECARLSEYGYFYEKLLEWIKITLNTQQDEAVLEHLAVFLEHKPKQILLALGATRYEPNMENRYFKAGDEVYIIAFNHKKFSLEQIKELAKDGKISPSDDISVLIQRIEYE</sequence>
<gene>
    <name evidence="1" type="ORF">Q2362_02325</name>
</gene>
<accession>A0ABT8T663</accession>
<comment type="caution">
    <text evidence="1">The sequence shown here is derived from an EMBL/GenBank/DDBJ whole genome shotgun (WGS) entry which is preliminary data.</text>
</comment>
<reference evidence="1 2" key="1">
    <citation type="submission" date="2023-06" db="EMBL/GenBank/DDBJ databases">
        <title>Campylobacter magnum sp. nov., isolated from cecal contents of domestic pigs (Sus scrofa domesticus).</title>
        <authorList>
            <person name="Papic B."/>
            <person name="Gruntar I."/>
        </authorList>
    </citation>
    <scope>NUCLEOTIDE SEQUENCE [LARGE SCALE GENOMIC DNA]</scope>
    <source>
        <strain evidence="2">34484-21</strain>
    </source>
</reference>
<evidence type="ECO:0000313" key="1">
    <source>
        <dbReference type="EMBL" id="MDO2408936.1"/>
    </source>
</evidence>
<name>A0ABT8T663_9BACT</name>
<proteinExistence type="predicted"/>